<dbReference type="EMBL" id="BFEA01000190">
    <property type="protein sequence ID" value="GBG73802.1"/>
    <property type="molecule type" value="Genomic_DNA"/>
</dbReference>
<sequence>MALAAGIRRPITIRQATTLNYAMYAWMGSSMLQYGWKIAGRGCECGRRRKSSLLAIAFSICESSSSDSRAIAANKKKPERRTRSVYF</sequence>
<gene>
    <name evidence="1" type="ORF">CBR_g17141</name>
</gene>
<organism evidence="1 2">
    <name type="scientific">Chara braunii</name>
    <name type="common">Braun's stonewort</name>
    <dbReference type="NCBI Taxonomy" id="69332"/>
    <lineage>
        <taxon>Eukaryota</taxon>
        <taxon>Viridiplantae</taxon>
        <taxon>Streptophyta</taxon>
        <taxon>Charophyceae</taxon>
        <taxon>Charales</taxon>
        <taxon>Characeae</taxon>
        <taxon>Chara</taxon>
    </lineage>
</organism>
<evidence type="ECO:0000313" key="1">
    <source>
        <dbReference type="EMBL" id="GBG73802.1"/>
    </source>
</evidence>
<keyword evidence="2" id="KW-1185">Reference proteome</keyword>
<protein>
    <submittedName>
        <fullName evidence="1">Uncharacterized protein</fullName>
    </submittedName>
</protein>
<dbReference type="Gramene" id="GBG73802">
    <property type="protein sequence ID" value="GBG73802"/>
    <property type="gene ID" value="CBR_g17141"/>
</dbReference>
<evidence type="ECO:0000313" key="2">
    <source>
        <dbReference type="Proteomes" id="UP000265515"/>
    </source>
</evidence>
<dbReference type="AlphaFoldDB" id="A0A388KUY3"/>
<name>A0A388KUY3_CHABU</name>
<dbReference type="Proteomes" id="UP000265515">
    <property type="component" value="Unassembled WGS sequence"/>
</dbReference>
<comment type="caution">
    <text evidence="1">The sequence shown here is derived from an EMBL/GenBank/DDBJ whole genome shotgun (WGS) entry which is preliminary data.</text>
</comment>
<proteinExistence type="predicted"/>
<accession>A0A388KUY3</accession>
<reference evidence="1 2" key="1">
    <citation type="journal article" date="2018" name="Cell">
        <title>The Chara Genome: Secondary Complexity and Implications for Plant Terrestrialization.</title>
        <authorList>
            <person name="Nishiyama T."/>
            <person name="Sakayama H."/>
            <person name="Vries J.D."/>
            <person name="Buschmann H."/>
            <person name="Saint-Marcoux D."/>
            <person name="Ullrich K.K."/>
            <person name="Haas F.B."/>
            <person name="Vanderstraeten L."/>
            <person name="Becker D."/>
            <person name="Lang D."/>
            <person name="Vosolsobe S."/>
            <person name="Rombauts S."/>
            <person name="Wilhelmsson P.K.I."/>
            <person name="Janitza P."/>
            <person name="Kern R."/>
            <person name="Heyl A."/>
            <person name="Rumpler F."/>
            <person name="Villalobos L.I.A.C."/>
            <person name="Clay J.M."/>
            <person name="Skokan R."/>
            <person name="Toyoda A."/>
            <person name="Suzuki Y."/>
            <person name="Kagoshima H."/>
            <person name="Schijlen E."/>
            <person name="Tajeshwar N."/>
            <person name="Catarino B."/>
            <person name="Hetherington A.J."/>
            <person name="Saltykova A."/>
            <person name="Bonnot C."/>
            <person name="Breuninger H."/>
            <person name="Symeonidi A."/>
            <person name="Radhakrishnan G.V."/>
            <person name="Van Nieuwerburgh F."/>
            <person name="Deforce D."/>
            <person name="Chang C."/>
            <person name="Karol K.G."/>
            <person name="Hedrich R."/>
            <person name="Ulvskov P."/>
            <person name="Glockner G."/>
            <person name="Delwiche C.F."/>
            <person name="Petrasek J."/>
            <person name="Van de Peer Y."/>
            <person name="Friml J."/>
            <person name="Beilby M."/>
            <person name="Dolan L."/>
            <person name="Kohara Y."/>
            <person name="Sugano S."/>
            <person name="Fujiyama A."/>
            <person name="Delaux P.-M."/>
            <person name="Quint M."/>
            <person name="TheiBen G."/>
            <person name="Hagemann M."/>
            <person name="Harholt J."/>
            <person name="Dunand C."/>
            <person name="Zachgo S."/>
            <person name="Langdale J."/>
            <person name="Maumus F."/>
            <person name="Straeten D.V.D."/>
            <person name="Gould S.B."/>
            <person name="Rensing S.A."/>
        </authorList>
    </citation>
    <scope>NUCLEOTIDE SEQUENCE [LARGE SCALE GENOMIC DNA]</scope>
    <source>
        <strain evidence="1 2">S276</strain>
    </source>
</reference>